<keyword evidence="4" id="KW-1185">Reference proteome</keyword>
<evidence type="ECO:0000256" key="1">
    <source>
        <dbReference type="SAM" id="MobiDB-lite"/>
    </source>
</evidence>
<dbReference type="Proteomes" id="UP000237911">
    <property type="component" value="Unassembled WGS sequence"/>
</dbReference>
<proteinExistence type="predicted"/>
<feature type="compositionally biased region" description="Low complexity" evidence="1">
    <location>
        <begin position="69"/>
        <end position="90"/>
    </location>
</feature>
<comment type="caution">
    <text evidence="3">The sequence shown here is derived from an EMBL/GenBank/DDBJ whole genome shotgun (WGS) entry which is preliminary data.</text>
</comment>
<feature type="chain" id="PRO_5040765835" evidence="2">
    <location>
        <begin position="33"/>
        <end position="148"/>
    </location>
</feature>
<feature type="compositionally biased region" description="Low complexity" evidence="1">
    <location>
        <begin position="49"/>
        <end position="59"/>
    </location>
</feature>
<name>A0A9X7IJW5_9MYCO</name>
<gene>
    <name evidence="3" type="ORF">C5U48_19520</name>
</gene>
<organism evidence="3 4">
    <name type="scientific">Mycolicibacter virginiensis</name>
    <dbReference type="NCBI Taxonomy" id="1795032"/>
    <lineage>
        <taxon>Bacteria</taxon>
        <taxon>Bacillati</taxon>
        <taxon>Actinomycetota</taxon>
        <taxon>Actinomycetes</taxon>
        <taxon>Mycobacteriales</taxon>
        <taxon>Mycobacteriaceae</taxon>
        <taxon>Mycolicibacter</taxon>
    </lineage>
</organism>
<evidence type="ECO:0000313" key="4">
    <source>
        <dbReference type="Proteomes" id="UP000237911"/>
    </source>
</evidence>
<protein>
    <submittedName>
        <fullName evidence="3">Uncharacterized protein</fullName>
    </submittedName>
</protein>
<dbReference type="EMBL" id="PUEV01000102">
    <property type="protein sequence ID" value="PQM50580.1"/>
    <property type="molecule type" value="Genomic_DNA"/>
</dbReference>
<dbReference type="AlphaFoldDB" id="A0A9X7IJW5"/>
<dbReference type="RefSeq" id="WP_046283136.1">
    <property type="nucleotide sequence ID" value="NZ_CP092430.2"/>
</dbReference>
<accession>A0A9X7IJW5</accession>
<feature type="region of interest" description="Disordered" evidence="1">
    <location>
        <begin position="30"/>
        <end position="102"/>
    </location>
</feature>
<dbReference type="PROSITE" id="PS51257">
    <property type="entry name" value="PROKAR_LIPOPROTEIN"/>
    <property type="match status" value="1"/>
</dbReference>
<evidence type="ECO:0000313" key="3">
    <source>
        <dbReference type="EMBL" id="PQM50580.1"/>
    </source>
</evidence>
<evidence type="ECO:0000256" key="2">
    <source>
        <dbReference type="SAM" id="SignalP"/>
    </source>
</evidence>
<reference evidence="3 4" key="1">
    <citation type="submission" date="2018-02" db="EMBL/GenBank/DDBJ databases">
        <title>Draft genome sequence of Mycobacterium virginiense isolated from mud of a swine farm in Japan.</title>
        <authorList>
            <person name="Ohya K."/>
        </authorList>
    </citation>
    <scope>NUCLEOTIDE SEQUENCE [LARGE SCALE GENOMIC DNA]</scope>
    <source>
        <strain evidence="3 4">GF75</strain>
    </source>
</reference>
<feature type="signal peptide" evidence="2">
    <location>
        <begin position="1"/>
        <end position="32"/>
    </location>
</feature>
<sequence length="148" mass="14826">MATTGYRLAAKTVLSALIAAGAFLGCAAPASADDPEQPPGQGQDACANGDQGQQPQDPQACGAGIANRAIGEAQNAADQAARAAGQNGQNSPPGDRPPQDLITNSACVIFNGVPTLIPPGGLTRTASPFDSPMEGKPCWFAFGVSPTH</sequence>
<keyword evidence="2" id="KW-0732">Signal</keyword>